<comment type="caution">
    <text evidence="11">The sequence shown here is derived from an EMBL/GenBank/DDBJ whole genome shotgun (WGS) entry which is preliminary data.</text>
</comment>
<evidence type="ECO:0000256" key="2">
    <source>
        <dbReference type="ARBA" id="ARBA00013091"/>
    </source>
</evidence>
<evidence type="ECO:0000313" key="11">
    <source>
        <dbReference type="EMBL" id="CZR47275.1"/>
    </source>
</evidence>
<comment type="subcellular location">
    <subcellularLocation>
        <location evidence="1">Secreted</location>
    </subcellularLocation>
</comment>
<dbReference type="Proteomes" id="UP000183971">
    <property type="component" value="Unassembled WGS sequence"/>
</dbReference>
<dbReference type="PANTHER" id="PTHR38050:SF2">
    <property type="entry name" value="FERULOYL ESTERASE C-RELATED"/>
    <property type="match status" value="1"/>
</dbReference>
<proteinExistence type="predicted"/>
<reference evidence="12" key="1">
    <citation type="journal article" date="2016" name="Genome Biol. Evol.">
        <title>Comparative 'omics' of the Fusarium fujikuroi species complex highlights differences in genetic potential and metabolite synthesis.</title>
        <authorList>
            <person name="Niehaus E.-M."/>
            <person name="Muensterkoetter M."/>
            <person name="Proctor R.H."/>
            <person name="Brown D.W."/>
            <person name="Sharon A."/>
            <person name="Idan Y."/>
            <person name="Oren-Young L."/>
            <person name="Sieber C.M."/>
            <person name="Novak O."/>
            <person name="Pencik A."/>
            <person name="Tarkowska D."/>
            <person name="Hromadova K."/>
            <person name="Freeman S."/>
            <person name="Maymon M."/>
            <person name="Elazar M."/>
            <person name="Youssef S.A."/>
            <person name="El-Shabrawy E.S.M."/>
            <person name="Shalaby A.B.A."/>
            <person name="Houterman P."/>
            <person name="Brock N.L."/>
            <person name="Burkhardt I."/>
            <person name="Tsavkelova E.A."/>
            <person name="Dickschat J.S."/>
            <person name="Galuszka P."/>
            <person name="Gueldener U."/>
            <person name="Tudzynski B."/>
        </authorList>
    </citation>
    <scope>NUCLEOTIDE SEQUENCE [LARGE SCALE GENOMIC DNA]</scope>
    <source>
        <strain evidence="12">ET1</strain>
    </source>
</reference>
<keyword evidence="4" id="KW-0858">Xylan degradation</keyword>
<dbReference type="PROSITE" id="PS51257">
    <property type="entry name" value="PROKAR_LIPOPROTEIN"/>
    <property type="match status" value="1"/>
</dbReference>
<keyword evidence="6" id="KW-0378">Hydrolase</keyword>
<keyword evidence="7" id="KW-0119">Carbohydrate metabolism</keyword>
<evidence type="ECO:0000256" key="4">
    <source>
        <dbReference type="ARBA" id="ARBA00022651"/>
    </source>
</evidence>
<sequence>MKLLNVMLLSALSACIEAGLVHGRCQTLPSGQSPGHVSNVSITSSGKERSFLVFIPPGYSKDQPTPAILSYHGGVRDAEDQLHLDQLTSPDFNPGSLVIYPQGIQDTWQGVPGVKTDDIKFTADILDYVESHYTVDKLRIYATGKSDGGGFTNVLACDADMSLRFAAFAPVSGAFYIDAPSCNPDTVSVPCNAQRDNIPFIEFHGGNDTTIHYDGGARKKECLPSIPHFIQQWALRDDLGSSNQETHIAPNTVRYRFGSGSTAGLVEHYFESDIGHDWPSTAPNDDNQRSGHHVASYNATPIIVDFFSRHSL</sequence>
<feature type="chain" id="PRO_5012792585" description="feruloyl esterase" evidence="10">
    <location>
        <begin position="19"/>
        <end position="312"/>
    </location>
</feature>
<keyword evidence="3" id="KW-0964">Secreted</keyword>
<organism evidence="11 12">
    <name type="scientific">Fusarium proliferatum (strain ET1)</name>
    <name type="common">Orchid endophyte fungus</name>
    <dbReference type="NCBI Taxonomy" id="1227346"/>
    <lineage>
        <taxon>Eukaryota</taxon>
        <taxon>Fungi</taxon>
        <taxon>Dikarya</taxon>
        <taxon>Ascomycota</taxon>
        <taxon>Pezizomycotina</taxon>
        <taxon>Sordariomycetes</taxon>
        <taxon>Hypocreomycetidae</taxon>
        <taxon>Hypocreales</taxon>
        <taxon>Nectriaceae</taxon>
        <taxon>Fusarium</taxon>
        <taxon>Fusarium fujikuroi species complex</taxon>
    </lineage>
</organism>
<evidence type="ECO:0000256" key="9">
    <source>
        <dbReference type="ARBA" id="ARBA00034075"/>
    </source>
</evidence>
<name>A0A1L7W3T6_FUSPR</name>
<dbReference type="GO" id="GO:0045493">
    <property type="term" value="P:xylan catabolic process"/>
    <property type="evidence" value="ECO:0007669"/>
    <property type="project" value="UniProtKB-KW"/>
</dbReference>
<keyword evidence="8" id="KW-0624">Polysaccharide degradation</keyword>
<dbReference type="InterPro" id="IPR029058">
    <property type="entry name" value="AB_hydrolase_fold"/>
</dbReference>
<keyword evidence="12" id="KW-1185">Reference proteome</keyword>
<dbReference type="Gene3D" id="3.40.50.1820">
    <property type="entry name" value="alpha/beta hydrolase"/>
    <property type="match status" value="1"/>
</dbReference>
<evidence type="ECO:0000256" key="5">
    <source>
        <dbReference type="ARBA" id="ARBA00022729"/>
    </source>
</evidence>
<evidence type="ECO:0000256" key="10">
    <source>
        <dbReference type="SAM" id="SignalP"/>
    </source>
</evidence>
<dbReference type="VEuPathDB" id="FungiDB:FPRO_08649"/>
<dbReference type="SUPFAM" id="SSF53474">
    <property type="entry name" value="alpha/beta-Hydrolases"/>
    <property type="match status" value="1"/>
</dbReference>
<protein>
    <recommendedName>
        <fullName evidence="2">feruloyl esterase</fullName>
        <ecNumber evidence="2">3.1.1.73</ecNumber>
    </recommendedName>
</protein>
<dbReference type="InterPro" id="IPR043595">
    <property type="entry name" value="FaeB/C/D"/>
</dbReference>
<dbReference type="AlphaFoldDB" id="A0A1L7W3T6"/>
<dbReference type="GO" id="GO:0030600">
    <property type="term" value="F:feruloyl esterase activity"/>
    <property type="evidence" value="ECO:0007669"/>
    <property type="project" value="UniProtKB-EC"/>
</dbReference>
<evidence type="ECO:0000256" key="3">
    <source>
        <dbReference type="ARBA" id="ARBA00022525"/>
    </source>
</evidence>
<dbReference type="EC" id="3.1.1.73" evidence="2"/>
<feature type="signal peptide" evidence="10">
    <location>
        <begin position="1"/>
        <end position="18"/>
    </location>
</feature>
<dbReference type="EMBL" id="FJOF01000011">
    <property type="protein sequence ID" value="CZR47275.1"/>
    <property type="molecule type" value="Genomic_DNA"/>
</dbReference>
<dbReference type="PANTHER" id="PTHR38050">
    <property type="match status" value="1"/>
</dbReference>
<accession>A0A1L7W3T6</accession>
<dbReference type="GeneID" id="42053525"/>
<evidence type="ECO:0000256" key="1">
    <source>
        <dbReference type="ARBA" id="ARBA00004613"/>
    </source>
</evidence>
<evidence type="ECO:0000313" key="12">
    <source>
        <dbReference type="Proteomes" id="UP000183971"/>
    </source>
</evidence>
<gene>
    <name evidence="11" type="ORF">FPRO_08649</name>
</gene>
<dbReference type="GO" id="GO:0005576">
    <property type="term" value="C:extracellular region"/>
    <property type="evidence" value="ECO:0007669"/>
    <property type="project" value="UniProtKB-SubCell"/>
</dbReference>
<evidence type="ECO:0000256" key="8">
    <source>
        <dbReference type="ARBA" id="ARBA00023326"/>
    </source>
</evidence>
<evidence type="ECO:0000256" key="6">
    <source>
        <dbReference type="ARBA" id="ARBA00022801"/>
    </source>
</evidence>
<keyword evidence="5 10" id="KW-0732">Signal</keyword>
<evidence type="ECO:0000256" key="7">
    <source>
        <dbReference type="ARBA" id="ARBA00023277"/>
    </source>
</evidence>
<dbReference type="RefSeq" id="XP_031087809.1">
    <property type="nucleotide sequence ID" value="XM_031222340.1"/>
</dbReference>
<comment type="catalytic activity">
    <reaction evidence="9">
        <text>feruloyl-polysaccharide + H2O = ferulate + polysaccharide.</text>
        <dbReference type="EC" id="3.1.1.73"/>
    </reaction>
</comment>